<dbReference type="Gene3D" id="3.40.50.460">
    <property type="entry name" value="Phosphofructokinase domain"/>
    <property type="match status" value="1"/>
</dbReference>
<evidence type="ECO:0000256" key="1">
    <source>
        <dbReference type="ARBA" id="ARBA00001946"/>
    </source>
</evidence>
<dbReference type="GO" id="GO:0070095">
    <property type="term" value="F:fructose-6-phosphate binding"/>
    <property type="evidence" value="ECO:0007669"/>
    <property type="project" value="TreeGrafter"/>
</dbReference>
<keyword evidence="18" id="KW-1185">Reference proteome</keyword>
<gene>
    <name evidence="15" type="primary">pfkA</name>
    <name evidence="17" type="ORF">CAAU_1485</name>
</gene>
<dbReference type="SUPFAM" id="SSF53784">
    <property type="entry name" value="Phosphofructokinase"/>
    <property type="match status" value="1"/>
</dbReference>
<dbReference type="EMBL" id="CAKP01000082">
    <property type="protein sequence ID" value="CCJ33569.1"/>
    <property type="molecule type" value="Genomic_DNA"/>
</dbReference>
<feature type="binding site" evidence="15">
    <location>
        <begin position="21"/>
        <end position="25"/>
    </location>
    <ligand>
        <name>ADP</name>
        <dbReference type="ChEBI" id="CHEBI:456216"/>
        <note>allosteric activator; ligand shared between dimeric partners</note>
    </ligand>
</feature>
<evidence type="ECO:0000313" key="17">
    <source>
        <dbReference type="EMBL" id="CCJ33569.1"/>
    </source>
</evidence>
<proteinExistence type="inferred from homology"/>
<dbReference type="InterPro" id="IPR022953">
    <property type="entry name" value="ATP_PFK"/>
</dbReference>
<sequence length="320" mass="34365">MKTIGVLTSGGDAPGMNAAIRAVVRTGLANGLRVMGIQRGYNGIINGEIFEMTSSSVSDIIQRGGTILRTARSEEFRTEEGRKKAYNVLKVFGIEGLVVIGGDGSFTGAMKLSNEHGVKVVGIPGTIDNDLAYTDYTIGFDTAVNTVLDAINKLRDTSTSHERVSIVEVMGRRCGDIALYAGLAGGAESIIIPEQPYDFNELCRTIIESKAKGKMHSLILLAEGVGGAEDLAKKIEEITGIETRATKLGHIQRGGSPTAFDRILASKMGARAVELLMEGKSQRVIGIRDGKIIDMDIVEALSMKKKSDDYMYELAKILSF</sequence>
<dbReference type="PRINTS" id="PR00476">
    <property type="entry name" value="PHFRCTKINASE"/>
</dbReference>
<keyword evidence="8 15" id="KW-0479">Metal-binding</keyword>
<evidence type="ECO:0000256" key="13">
    <source>
        <dbReference type="ARBA" id="ARBA00023152"/>
    </source>
</evidence>
<dbReference type="InterPro" id="IPR035966">
    <property type="entry name" value="PKF_sf"/>
</dbReference>
<feature type="domain" description="Phosphofructokinase" evidence="16">
    <location>
        <begin position="4"/>
        <end position="276"/>
    </location>
</feature>
<organism evidence="17 18">
    <name type="scientific">Caloramator australicus RC3</name>
    <dbReference type="NCBI Taxonomy" id="857293"/>
    <lineage>
        <taxon>Bacteria</taxon>
        <taxon>Bacillati</taxon>
        <taxon>Bacillota</taxon>
        <taxon>Clostridia</taxon>
        <taxon>Eubacteriales</taxon>
        <taxon>Clostridiaceae</taxon>
        <taxon>Caloramator</taxon>
    </lineage>
</organism>
<dbReference type="Proteomes" id="UP000007652">
    <property type="component" value="Unassembled WGS sequence"/>
</dbReference>
<dbReference type="GO" id="GO:0005524">
    <property type="term" value="F:ATP binding"/>
    <property type="evidence" value="ECO:0007669"/>
    <property type="project" value="UniProtKB-UniRule"/>
</dbReference>
<dbReference type="GO" id="GO:0046872">
    <property type="term" value="F:metal ion binding"/>
    <property type="evidence" value="ECO:0007669"/>
    <property type="project" value="UniProtKB-KW"/>
</dbReference>
<dbReference type="eggNOG" id="COG0205">
    <property type="taxonomic scope" value="Bacteria"/>
</dbReference>
<dbReference type="HAMAP" id="MF_00339">
    <property type="entry name" value="Phosphofructokinase_I_B1"/>
    <property type="match status" value="1"/>
</dbReference>
<feature type="binding site" evidence="15">
    <location>
        <position position="163"/>
    </location>
    <ligand>
        <name>substrate</name>
        <note>ligand shared between dimeric partners</note>
    </ligand>
</feature>
<evidence type="ECO:0000256" key="4">
    <source>
        <dbReference type="ARBA" id="ARBA00004679"/>
    </source>
</evidence>
<feature type="binding site" description="in other chain" evidence="15">
    <location>
        <position position="155"/>
    </location>
    <ligand>
        <name>ADP</name>
        <dbReference type="ChEBI" id="CHEBI:456216"/>
        <note>allosteric activator; ligand shared between dimeric partners</note>
    </ligand>
</feature>
<feature type="binding site" description="in other chain" evidence="15">
    <location>
        <begin position="214"/>
        <end position="216"/>
    </location>
    <ligand>
        <name>ADP</name>
        <dbReference type="ChEBI" id="CHEBI:456216"/>
        <note>allosteric activator; ligand shared between dimeric partners</note>
    </ligand>
</feature>
<dbReference type="InterPro" id="IPR000023">
    <property type="entry name" value="Phosphofructokinase_dom"/>
</dbReference>
<comment type="subunit">
    <text evidence="15">Homotetramer.</text>
</comment>
<dbReference type="InterPro" id="IPR015912">
    <property type="entry name" value="Phosphofructokinase_CS"/>
</dbReference>
<dbReference type="GO" id="GO:0048029">
    <property type="term" value="F:monosaccharide binding"/>
    <property type="evidence" value="ECO:0007669"/>
    <property type="project" value="TreeGrafter"/>
</dbReference>
<reference evidence="17 18" key="1">
    <citation type="journal article" date="2011" name="J. Bacteriol.">
        <title>Draft genome sequence of Caloramator australicus strain RC3T, a thermoanaerobe from the Great Artesian Basin of Australia.</title>
        <authorList>
            <person name="Ogg C.D."/>
            <person name="Patel B.K.C."/>
        </authorList>
    </citation>
    <scope>NUCLEOTIDE SEQUENCE [LARGE SCALE GENOMIC DNA]</scope>
    <source>
        <strain evidence="17 18">RC3</strain>
    </source>
</reference>
<keyword evidence="13 15" id="KW-0324">Glycolysis</keyword>
<protein>
    <recommendedName>
        <fullName evidence="15">ATP-dependent 6-phosphofructokinase</fullName>
        <shortName evidence="15">ATP-PFK</shortName>
        <shortName evidence="15">Phosphofructokinase</shortName>
        <ecNumber evidence="15">2.7.1.11</ecNumber>
    </recommendedName>
    <alternativeName>
        <fullName evidence="15">Phosphohexokinase</fullName>
    </alternativeName>
</protein>
<evidence type="ECO:0000256" key="5">
    <source>
        <dbReference type="ARBA" id="ARBA00022490"/>
    </source>
</evidence>
<comment type="similarity">
    <text evidence="15">Belongs to the phosphofructokinase type A (PFKA) family. ATP-dependent PFK group I subfamily. Prokaryotic clade 'B1' sub-subfamily.</text>
</comment>
<dbReference type="Gene3D" id="3.40.50.450">
    <property type="match status" value="1"/>
</dbReference>
<dbReference type="PANTHER" id="PTHR13697:SF4">
    <property type="entry name" value="ATP-DEPENDENT 6-PHOSPHOFRUCTOKINASE"/>
    <property type="match status" value="1"/>
</dbReference>
<comment type="function">
    <text evidence="2 15">Catalyzes the phosphorylation of D-fructose 6-phosphate to fructose 1,6-bisphosphate by ATP, the first committing step of glycolysis.</text>
</comment>
<dbReference type="GO" id="GO:0030388">
    <property type="term" value="P:fructose 1,6-bisphosphate metabolic process"/>
    <property type="evidence" value="ECO:0007669"/>
    <property type="project" value="TreeGrafter"/>
</dbReference>
<comment type="subcellular location">
    <subcellularLocation>
        <location evidence="3 15">Cytoplasm</location>
    </subcellularLocation>
</comment>
<dbReference type="InterPro" id="IPR012003">
    <property type="entry name" value="ATP_PFK_prok-type"/>
</dbReference>
<feature type="binding site" description="in other chain" evidence="15">
    <location>
        <begin position="170"/>
        <end position="172"/>
    </location>
    <ligand>
        <name>substrate</name>
        <note>ligand shared between dimeric partners</note>
    </ligand>
</feature>
<name>I7K7Q6_9CLOT</name>
<feature type="binding site" description="in other chain" evidence="15">
    <location>
        <position position="212"/>
    </location>
    <ligand>
        <name>ADP</name>
        <dbReference type="ChEBI" id="CHEBI:456216"/>
        <note>allosteric activator; ligand shared between dimeric partners</note>
    </ligand>
</feature>
<feature type="binding site" description="in other chain" evidence="15">
    <location>
        <begin position="250"/>
        <end position="253"/>
    </location>
    <ligand>
        <name>substrate</name>
        <note>ligand shared between dimeric partners</note>
    </ligand>
</feature>
<keyword evidence="5 15" id="KW-0963">Cytoplasm</keyword>
<dbReference type="UniPathway" id="UPA00109">
    <property type="reaction ID" value="UER00182"/>
</dbReference>
<dbReference type="PROSITE" id="PS00433">
    <property type="entry name" value="PHOSPHOFRUCTOKINASE"/>
    <property type="match status" value="1"/>
</dbReference>
<evidence type="ECO:0000256" key="6">
    <source>
        <dbReference type="ARBA" id="ARBA00022533"/>
    </source>
</evidence>
<keyword evidence="10 15" id="KW-0418">Kinase</keyword>
<evidence type="ECO:0000313" key="18">
    <source>
        <dbReference type="Proteomes" id="UP000007652"/>
    </source>
</evidence>
<feature type="binding site" description="in other chain" evidence="15">
    <location>
        <begin position="126"/>
        <end position="128"/>
    </location>
    <ligand>
        <name>substrate</name>
        <note>ligand shared between dimeric partners</note>
    </ligand>
</feature>
<dbReference type="FunFam" id="3.40.50.450:FF:000001">
    <property type="entry name" value="ATP-dependent 6-phosphofructokinase"/>
    <property type="match status" value="1"/>
</dbReference>
<feature type="binding site" description="in other chain" evidence="15">
    <location>
        <position position="223"/>
    </location>
    <ligand>
        <name>substrate</name>
        <note>ligand shared between dimeric partners</note>
    </ligand>
</feature>
<dbReference type="GO" id="GO:0003872">
    <property type="term" value="F:6-phosphofructokinase activity"/>
    <property type="evidence" value="ECO:0007669"/>
    <property type="project" value="UniProtKB-UniRule"/>
</dbReference>
<evidence type="ECO:0000256" key="12">
    <source>
        <dbReference type="ARBA" id="ARBA00022842"/>
    </source>
</evidence>
<dbReference type="FunFam" id="3.40.50.460:FF:000002">
    <property type="entry name" value="ATP-dependent 6-phosphofructokinase"/>
    <property type="match status" value="1"/>
</dbReference>
<dbReference type="RefSeq" id="WP_008908833.1">
    <property type="nucleotide sequence ID" value="NZ_CAKP01000082.1"/>
</dbReference>
<evidence type="ECO:0000256" key="15">
    <source>
        <dbReference type="HAMAP-Rule" id="MF_00339"/>
    </source>
</evidence>
<dbReference type="GO" id="GO:0042802">
    <property type="term" value="F:identical protein binding"/>
    <property type="evidence" value="ECO:0007669"/>
    <property type="project" value="TreeGrafter"/>
</dbReference>
<feature type="binding site" evidence="15">
    <location>
        <position position="103"/>
    </location>
    <ligand>
        <name>Mg(2+)</name>
        <dbReference type="ChEBI" id="CHEBI:18420"/>
        <note>catalytic</note>
    </ligand>
</feature>
<evidence type="ECO:0000256" key="3">
    <source>
        <dbReference type="ARBA" id="ARBA00004496"/>
    </source>
</evidence>
<evidence type="ECO:0000259" key="16">
    <source>
        <dbReference type="Pfam" id="PF00365"/>
    </source>
</evidence>
<dbReference type="GO" id="GO:0006002">
    <property type="term" value="P:fructose 6-phosphate metabolic process"/>
    <property type="evidence" value="ECO:0007669"/>
    <property type="project" value="UniProtKB-UniRule"/>
</dbReference>
<dbReference type="STRING" id="857293.CAAU_1485"/>
<evidence type="ECO:0000256" key="11">
    <source>
        <dbReference type="ARBA" id="ARBA00022840"/>
    </source>
</evidence>
<comment type="pathway">
    <text evidence="4 15">Carbohydrate degradation; glycolysis; D-glyceraldehyde 3-phosphate and glycerone phosphate from D-glucose: step 3/4.</text>
</comment>
<evidence type="ECO:0000256" key="2">
    <source>
        <dbReference type="ARBA" id="ARBA00002659"/>
    </source>
</evidence>
<evidence type="ECO:0000256" key="10">
    <source>
        <dbReference type="ARBA" id="ARBA00022777"/>
    </source>
</evidence>
<comment type="cofactor">
    <cofactor evidence="1 15">
        <name>Mg(2+)</name>
        <dbReference type="ChEBI" id="CHEBI:18420"/>
    </cofactor>
</comment>
<keyword evidence="11 15" id="KW-0067">ATP-binding</keyword>
<dbReference type="AlphaFoldDB" id="I7K7Q6"/>
<evidence type="ECO:0000256" key="9">
    <source>
        <dbReference type="ARBA" id="ARBA00022741"/>
    </source>
</evidence>
<dbReference type="GO" id="GO:0016208">
    <property type="term" value="F:AMP binding"/>
    <property type="evidence" value="ECO:0007669"/>
    <property type="project" value="TreeGrafter"/>
</dbReference>
<dbReference type="GO" id="GO:0005945">
    <property type="term" value="C:6-phosphofructokinase complex"/>
    <property type="evidence" value="ECO:0007669"/>
    <property type="project" value="TreeGrafter"/>
</dbReference>
<evidence type="ECO:0000256" key="8">
    <source>
        <dbReference type="ARBA" id="ARBA00022723"/>
    </source>
</evidence>
<dbReference type="OrthoDB" id="9802503at2"/>
<dbReference type="GO" id="GO:0061621">
    <property type="term" value="P:canonical glycolysis"/>
    <property type="evidence" value="ECO:0007669"/>
    <property type="project" value="TreeGrafter"/>
</dbReference>
<keyword evidence="7 15" id="KW-0808">Transferase</keyword>
<keyword evidence="6 15" id="KW-0021">Allosteric enzyme</keyword>
<feature type="binding site" evidence="15">
    <location>
        <position position="244"/>
    </location>
    <ligand>
        <name>substrate</name>
        <note>ligand shared between dimeric partners</note>
    </ligand>
</feature>
<dbReference type="NCBIfam" id="TIGR02482">
    <property type="entry name" value="PFKA_ATP"/>
    <property type="match status" value="1"/>
</dbReference>
<keyword evidence="12 15" id="KW-0460">Magnesium</keyword>
<dbReference type="InterPro" id="IPR012828">
    <property type="entry name" value="PFKA_ATP_prok"/>
</dbReference>
<comment type="activity regulation">
    <text evidence="15">Allosterically activated by ADP and other diphosphonucleosides, and allosterically inhibited by phosphoenolpyruvate.</text>
</comment>
<dbReference type="PIRSF" id="PIRSF000532">
    <property type="entry name" value="ATP_PFK_prok"/>
    <property type="match status" value="1"/>
</dbReference>
<dbReference type="EC" id="2.7.1.11" evidence="15"/>
<evidence type="ECO:0000256" key="14">
    <source>
        <dbReference type="ARBA" id="ARBA00048070"/>
    </source>
</evidence>
<feature type="binding site" evidence="15">
    <location>
        <position position="11"/>
    </location>
    <ligand>
        <name>ATP</name>
        <dbReference type="ChEBI" id="CHEBI:30616"/>
    </ligand>
</feature>
<comment type="catalytic activity">
    <reaction evidence="14 15">
        <text>beta-D-fructose 6-phosphate + ATP = beta-D-fructose 1,6-bisphosphate + ADP + H(+)</text>
        <dbReference type="Rhea" id="RHEA:16109"/>
        <dbReference type="ChEBI" id="CHEBI:15378"/>
        <dbReference type="ChEBI" id="CHEBI:30616"/>
        <dbReference type="ChEBI" id="CHEBI:32966"/>
        <dbReference type="ChEBI" id="CHEBI:57634"/>
        <dbReference type="ChEBI" id="CHEBI:456216"/>
        <dbReference type="EC" id="2.7.1.11"/>
    </reaction>
</comment>
<dbReference type="PANTHER" id="PTHR13697">
    <property type="entry name" value="PHOSPHOFRUCTOKINASE"/>
    <property type="match status" value="1"/>
</dbReference>
<comment type="caution">
    <text evidence="17">The sequence shown here is derived from an EMBL/GenBank/DDBJ whole genome shotgun (WGS) entry which is preliminary data.</text>
</comment>
<comment type="caution">
    <text evidence="15">Lacks conserved residue(s) required for the propagation of feature annotation.</text>
</comment>
<dbReference type="Pfam" id="PF00365">
    <property type="entry name" value="PFK"/>
    <property type="match status" value="1"/>
</dbReference>
<evidence type="ECO:0000256" key="7">
    <source>
        <dbReference type="ARBA" id="ARBA00022679"/>
    </source>
</evidence>
<keyword evidence="9 15" id="KW-0547">Nucleotide-binding</keyword>
<feature type="binding site" evidence="15">
    <location>
        <begin position="72"/>
        <end position="73"/>
    </location>
    <ligand>
        <name>ATP</name>
        <dbReference type="ChEBI" id="CHEBI:30616"/>
    </ligand>
</feature>
<accession>I7K7Q6</accession>
<feature type="active site" description="Proton acceptor" evidence="15">
    <location>
        <position position="128"/>
    </location>
</feature>
<dbReference type="NCBIfam" id="NF002872">
    <property type="entry name" value="PRK03202.1"/>
    <property type="match status" value="1"/>
</dbReference>
<feature type="binding site" evidence="15">
    <location>
        <begin position="102"/>
        <end position="105"/>
    </location>
    <ligand>
        <name>ATP</name>
        <dbReference type="ChEBI" id="CHEBI:30616"/>
    </ligand>
</feature>
<feature type="binding site" description="in other chain" evidence="15">
    <location>
        <begin position="186"/>
        <end position="188"/>
    </location>
    <ligand>
        <name>ADP</name>
        <dbReference type="ChEBI" id="CHEBI:456216"/>
        <note>allosteric activator; ligand shared between dimeric partners</note>
    </ligand>
</feature>